<dbReference type="AlphaFoldDB" id="A0A8S3ZMU3"/>
<gene>
    <name evidence="2" type="ORF">CUNI_LOCUS14180</name>
</gene>
<keyword evidence="3" id="KW-1185">Reference proteome</keyword>
<proteinExistence type="predicted"/>
<feature type="non-terminal residue" evidence="2">
    <location>
        <position position="551"/>
    </location>
</feature>
<accession>A0A8S3ZMU3</accession>
<comment type="caution">
    <text evidence="2">The sequence shown here is derived from an EMBL/GenBank/DDBJ whole genome shotgun (WGS) entry which is preliminary data.</text>
</comment>
<dbReference type="Proteomes" id="UP000678393">
    <property type="component" value="Unassembled WGS sequence"/>
</dbReference>
<dbReference type="InterPro" id="IPR053002">
    <property type="entry name" value="Metalloproteinase_M10B"/>
</dbReference>
<dbReference type="PANTHER" id="PTHR21054">
    <property type="entry name" value="ZINC METALLOPROTEINASE-RELATED"/>
    <property type="match status" value="1"/>
</dbReference>
<evidence type="ECO:0008006" key="4">
    <source>
        <dbReference type="Google" id="ProtNLM"/>
    </source>
</evidence>
<dbReference type="OrthoDB" id="74460at2759"/>
<evidence type="ECO:0000256" key="1">
    <source>
        <dbReference type="SAM" id="MobiDB-lite"/>
    </source>
</evidence>
<organism evidence="2 3">
    <name type="scientific">Candidula unifasciata</name>
    <dbReference type="NCBI Taxonomy" id="100452"/>
    <lineage>
        <taxon>Eukaryota</taxon>
        <taxon>Metazoa</taxon>
        <taxon>Spiralia</taxon>
        <taxon>Lophotrochozoa</taxon>
        <taxon>Mollusca</taxon>
        <taxon>Gastropoda</taxon>
        <taxon>Heterobranchia</taxon>
        <taxon>Euthyneura</taxon>
        <taxon>Panpulmonata</taxon>
        <taxon>Eupulmonata</taxon>
        <taxon>Stylommatophora</taxon>
        <taxon>Helicina</taxon>
        <taxon>Helicoidea</taxon>
        <taxon>Geomitridae</taxon>
        <taxon>Candidula</taxon>
    </lineage>
</organism>
<feature type="compositionally biased region" description="Low complexity" evidence="1">
    <location>
        <begin position="339"/>
        <end position="386"/>
    </location>
</feature>
<feature type="region of interest" description="Disordered" evidence="1">
    <location>
        <begin position="471"/>
        <end position="503"/>
    </location>
</feature>
<reference evidence="2" key="1">
    <citation type="submission" date="2021-04" db="EMBL/GenBank/DDBJ databases">
        <authorList>
            <consortium name="Molecular Ecology Group"/>
        </authorList>
    </citation>
    <scope>NUCLEOTIDE SEQUENCE</scope>
</reference>
<feature type="region of interest" description="Disordered" evidence="1">
    <location>
        <begin position="328"/>
        <end position="386"/>
    </location>
</feature>
<feature type="compositionally biased region" description="Low complexity" evidence="1">
    <location>
        <begin position="471"/>
        <end position="492"/>
    </location>
</feature>
<feature type="compositionally biased region" description="Basic residues" evidence="1">
    <location>
        <begin position="328"/>
        <end position="338"/>
    </location>
</feature>
<name>A0A8S3ZMU3_9EUPU</name>
<protein>
    <recommendedName>
        <fullName evidence="4">Zinc metalloproteinase</fullName>
    </recommendedName>
</protein>
<dbReference type="Pfam" id="PF12044">
    <property type="entry name" value="Metallopep"/>
    <property type="match status" value="1"/>
</dbReference>
<dbReference type="PANTHER" id="PTHR21054:SF2">
    <property type="entry name" value="MIP04191P"/>
    <property type="match status" value="1"/>
</dbReference>
<evidence type="ECO:0000313" key="2">
    <source>
        <dbReference type="EMBL" id="CAG5128622.1"/>
    </source>
</evidence>
<sequence>MKIRVDNISDRESLTFPLPLLIGEVEGYQQDGCILVTSSGDPDGAIDWPVVDGYFKVLVRLQPGENIINLQCNQDSLTMRLTYNLPGFTHIVRPVYLVCADDDGYFQGPENTDCSPVSARRRIAFGAEVIQTLTAEKMNEHGFGRVTFKVETDCENLPVCHEFKSKLTLAEAYSMTGYELWSFFGKELMTSPNFSHKSQSKFYCFMSFTRYHLPKDEDMPKTHSDILKHTKGHTALGGGGLALFGTGNLHTWAEGLATFNSCLTNRTKIDRRKFMDDSAYRQYYWANYATGLGASLHELGHTFDLAHTPSGIMARGFDDLHKVFTVQHRRKGRRHHRSSGCQRQRYSSSGSSNSEMSRTPSASSVDDSSSSLGSSSDLGGSASGQSAGATAQNAILRRQTDVCYGSPYKQTAASCEKAYISAPPPLLISVEAGFRQSTAPTTLTLSVKNYDGSESQHTIVEGERVQTATFGNTNTSSGSSSSHSPTFAAPSTLPNSPEEASATSDITLKPEVAFVDAGAHWHRSSAVVLRYHKWFCKVSKDETRKTVFLQG</sequence>
<dbReference type="InterPro" id="IPR021917">
    <property type="entry name" value="Unchr_Zn-peptidase-like"/>
</dbReference>
<evidence type="ECO:0000313" key="3">
    <source>
        <dbReference type="Proteomes" id="UP000678393"/>
    </source>
</evidence>
<dbReference type="EMBL" id="CAJHNH020003139">
    <property type="protein sequence ID" value="CAG5128622.1"/>
    <property type="molecule type" value="Genomic_DNA"/>
</dbReference>